<dbReference type="Proteomes" id="UP000274922">
    <property type="component" value="Unassembled WGS sequence"/>
</dbReference>
<evidence type="ECO:0000256" key="6">
    <source>
        <dbReference type="SAM" id="Phobius"/>
    </source>
</evidence>
<name>A0A4P9WVH1_9FUNG</name>
<feature type="transmembrane region" description="Helical" evidence="6">
    <location>
        <begin position="486"/>
        <end position="512"/>
    </location>
</feature>
<dbReference type="GO" id="GO:0016020">
    <property type="term" value="C:membrane"/>
    <property type="evidence" value="ECO:0007669"/>
    <property type="project" value="UniProtKB-SubCell"/>
</dbReference>
<dbReference type="InterPro" id="IPR002293">
    <property type="entry name" value="AA/rel_permease1"/>
</dbReference>
<dbReference type="GO" id="GO:0022857">
    <property type="term" value="F:transmembrane transporter activity"/>
    <property type="evidence" value="ECO:0007669"/>
    <property type="project" value="InterPro"/>
</dbReference>
<feature type="transmembrane region" description="Helical" evidence="6">
    <location>
        <begin position="34"/>
        <end position="56"/>
    </location>
</feature>
<keyword evidence="2" id="KW-0813">Transport</keyword>
<dbReference type="EMBL" id="ML014297">
    <property type="protein sequence ID" value="RKO99309.1"/>
    <property type="molecule type" value="Genomic_DNA"/>
</dbReference>
<evidence type="ECO:0000313" key="10">
    <source>
        <dbReference type="Proteomes" id="UP000274922"/>
    </source>
</evidence>
<keyword evidence="10" id="KW-1185">Reference proteome</keyword>
<accession>A0A4P9WVH1</accession>
<evidence type="ECO:0000313" key="9">
    <source>
        <dbReference type="Proteomes" id="UP000268535"/>
    </source>
</evidence>
<dbReference type="OrthoDB" id="10054429at2759"/>
<dbReference type="PIRSF" id="PIRSF006060">
    <property type="entry name" value="AA_transporter"/>
    <property type="match status" value="1"/>
</dbReference>
<dbReference type="EMBL" id="ML009315">
    <property type="protein sequence ID" value="RKO97314.1"/>
    <property type="molecule type" value="Genomic_DNA"/>
</dbReference>
<feature type="transmembrane region" description="Helical" evidence="6">
    <location>
        <begin position="411"/>
        <end position="431"/>
    </location>
</feature>
<dbReference type="PANTHER" id="PTHR45649">
    <property type="entry name" value="AMINO-ACID PERMEASE BAT1"/>
    <property type="match status" value="1"/>
</dbReference>
<evidence type="ECO:0000256" key="3">
    <source>
        <dbReference type="ARBA" id="ARBA00022692"/>
    </source>
</evidence>
<comment type="subcellular location">
    <subcellularLocation>
        <location evidence="1">Membrane</location>
        <topology evidence="1">Multi-pass membrane protein</topology>
    </subcellularLocation>
</comment>
<gene>
    <name evidence="7" type="ORF">CAUPRSCDRAFT_6695</name>
    <name evidence="8" type="ORF">CXG81DRAFT_14669</name>
</gene>
<keyword evidence="4 6" id="KW-1133">Transmembrane helix</keyword>
<evidence type="ECO:0000256" key="2">
    <source>
        <dbReference type="ARBA" id="ARBA00022448"/>
    </source>
</evidence>
<feature type="transmembrane region" description="Helical" evidence="6">
    <location>
        <begin position="245"/>
        <end position="265"/>
    </location>
</feature>
<reference evidence="7" key="3">
    <citation type="submission" date="2018-08" db="EMBL/GenBank/DDBJ databases">
        <title>Leveraging single-cell genomics to expand the Fungal Tree of Life.</title>
        <authorList>
            <consortium name="DOE Joint Genome Institute"/>
            <person name="Ahrendt S.R."/>
            <person name="Quandt C.A."/>
            <person name="Ciobanu D."/>
            <person name="Clum A."/>
            <person name="Salamov A."/>
            <person name="Andreopoulos B."/>
            <person name="Cheng J.-F."/>
            <person name="Woyke T."/>
            <person name="Pelin A."/>
            <person name="Henrissat B."/>
            <person name="Reynolds N."/>
            <person name="Benny G.L."/>
            <person name="Smith M.E."/>
            <person name="James T.Y."/>
            <person name="Grigoriev I.V."/>
        </authorList>
    </citation>
    <scope>NUCLEOTIDE SEQUENCE</scope>
    <source>
        <strain evidence="7">ATCC 52028</strain>
    </source>
</reference>
<protein>
    <submittedName>
        <fullName evidence="7">Amino acid transporter</fullName>
    </submittedName>
</protein>
<dbReference type="AlphaFoldDB" id="A0A4P9WVH1"/>
<feature type="transmembrane region" description="Helical" evidence="6">
    <location>
        <begin position="452"/>
        <end position="474"/>
    </location>
</feature>
<evidence type="ECO:0000256" key="5">
    <source>
        <dbReference type="ARBA" id="ARBA00023136"/>
    </source>
</evidence>
<feature type="transmembrane region" description="Helical" evidence="6">
    <location>
        <begin position="163"/>
        <end position="186"/>
    </location>
</feature>
<proteinExistence type="predicted"/>
<reference evidence="8" key="2">
    <citation type="submission" date="2018-04" db="EMBL/GenBank/DDBJ databases">
        <title>Leveraging single-cell genomics to expand the Fungal Tree of Life.</title>
        <authorList>
            <consortium name="DOE Joint Genome Institute"/>
            <person name="Ahrendt S.R."/>
            <person name="Quandt C.A."/>
            <person name="Ciobanu D."/>
            <person name="Clum A."/>
            <person name="Salamov A."/>
            <person name="Andreopoulos B."/>
            <person name="Cheng J.-F."/>
            <person name="Woyke T."/>
            <person name="Pelin A."/>
            <person name="Henrissat B."/>
            <person name="Benny G.L."/>
            <person name="Smith M.E."/>
            <person name="James T.Y."/>
            <person name="Grigoriev I.V."/>
        </authorList>
    </citation>
    <scope>NUCLEOTIDE SEQUENCE</scope>
    <source>
        <strain evidence="8">ATCC 52028</strain>
    </source>
</reference>
<keyword evidence="5 6" id="KW-0472">Membrane</keyword>
<dbReference type="Pfam" id="PF13520">
    <property type="entry name" value="AA_permease_2"/>
    <property type="match status" value="1"/>
</dbReference>
<feature type="transmembrane region" description="Helical" evidence="6">
    <location>
        <begin position="139"/>
        <end position="157"/>
    </location>
</feature>
<dbReference type="Gene3D" id="1.20.1740.10">
    <property type="entry name" value="Amino acid/polyamine transporter I"/>
    <property type="match status" value="1"/>
</dbReference>
<feature type="transmembrane region" description="Helical" evidence="6">
    <location>
        <begin position="331"/>
        <end position="355"/>
    </location>
</feature>
<sequence>MGLIVSVRRWATTPEDDTARRVQLGYSDVPTMSMSLLAVFGLAVSIINVPAAFYAFLPNFMTTGGPAVALIAHPIILSMALLVATALSEMASAYPVGSGVYYWSKTLAGPHWGPVVCYFTAWYNFIGLIGINASIAYEAGQFMTSLAVLWGLLPLDLTPSHAVYRVVTVTIAVLGVMGPAWALNLCRPRSLEIIACIFVWLNAIAWCLLIVGPVVGRVWRLHEPLVPLGTLVTTFRNDQNLPNPWVVLIGILPSAWLTTGYDSVAKMADDTRSASKNVPIAMIGCIVAALPMGWIAIWSMMASIPLDRYPEYLTPWTLSPAVNLFYDTTGYVGALVLTTLLFLSTFSVAVSVLAATARTAVSLARDGLLPNSSRWQVIHAETEVPRNAVHMVTALTVLFMAPALASNIAYAALSSIGTIATYVSYVVPLVARAVRGRRMPQGPFALGRAGPAIAAIAAIYLLIVMAVLVLPTSYVDPADYPTHAAYGWAVLAAFNFAPMMMALVTLCITVAWHSTNARVVFVGPPMDVVTLRRCGYEPELGAALPDGVGGLVPAVAAHIERDEAFFAEEKARLLGWERPRELRR</sequence>
<keyword evidence="3 6" id="KW-0812">Transmembrane</keyword>
<evidence type="ECO:0000256" key="4">
    <source>
        <dbReference type="ARBA" id="ARBA00022989"/>
    </source>
</evidence>
<evidence type="ECO:0000313" key="7">
    <source>
        <dbReference type="EMBL" id="RKO97314.1"/>
    </source>
</evidence>
<dbReference type="STRING" id="1555241.A0A4P9WVH1"/>
<dbReference type="PANTHER" id="PTHR45649:SF26">
    <property type="entry name" value="OS04G0435100 PROTEIN"/>
    <property type="match status" value="1"/>
</dbReference>
<dbReference type="Proteomes" id="UP000268535">
    <property type="component" value="Unassembled WGS sequence"/>
</dbReference>
<feature type="transmembrane region" description="Helical" evidence="6">
    <location>
        <begin position="193"/>
        <end position="215"/>
    </location>
</feature>
<feature type="transmembrane region" description="Helical" evidence="6">
    <location>
        <begin position="277"/>
        <end position="301"/>
    </location>
</feature>
<feature type="transmembrane region" description="Helical" evidence="6">
    <location>
        <begin position="68"/>
        <end position="91"/>
    </location>
</feature>
<feature type="transmembrane region" description="Helical" evidence="6">
    <location>
        <begin position="111"/>
        <end position="132"/>
    </location>
</feature>
<organism evidence="7 9">
    <name type="scientific">Caulochytrium protostelioides</name>
    <dbReference type="NCBI Taxonomy" id="1555241"/>
    <lineage>
        <taxon>Eukaryota</taxon>
        <taxon>Fungi</taxon>
        <taxon>Fungi incertae sedis</taxon>
        <taxon>Chytridiomycota</taxon>
        <taxon>Chytridiomycota incertae sedis</taxon>
        <taxon>Chytridiomycetes</taxon>
        <taxon>Caulochytriales</taxon>
        <taxon>Caulochytriaceae</taxon>
        <taxon>Caulochytrium</taxon>
    </lineage>
</organism>
<evidence type="ECO:0000313" key="8">
    <source>
        <dbReference type="EMBL" id="RKO99309.1"/>
    </source>
</evidence>
<evidence type="ECO:0000256" key="1">
    <source>
        <dbReference type="ARBA" id="ARBA00004141"/>
    </source>
</evidence>
<feature type="transmembrane region" description="Helical" evidence="6">
    <location>
        <begin position="388"/>
        <end position="405"/>
    </location>
</feature>
<reference evidence="9 10" key="1">
    <citation type="journal article" date="2018" name="Nat. Microbiol.">
        <title>Leveraging single-cell genomics to expand the fungal tree of life.</title>
        <authorList>
            <person name="Ahrendt S.R."/>
            <person name="Quandt C.A."/>
            <person name="Ciobanu D."/>
            <person name="Clum A."/>
            <person name="Salamov A."/>
            <person name="Andreopoulos B."/>
            <person name="Cheng J.F."/>
            <person name="Woyke T."/>
            <person name="Pelin A."/>
            <person name="Henrissat B."/>
            <person name="Reynolds N.K."/>
            <person name="Benny G.L."/>
            <person name="Smith M.E."/>
            <person name="James T.Y."/>
            <person name="Grigoriev I.V."/>
        </authorList>
    </citation>
    <scope>NUCLEOTIDE SEQUENCE [LARGE SCALE GENOMIC DNA]</scope>
    <source>
        <strain evidence="9 10">ATCC 52028</strain>
    </source>
</reference>